<feature type="domain" description="Nucleoporin Nup188 N-terminal" evidence="2">
    <location>
        <begin position="69"/>
        <end position="476"/>
    </location>
</feature>
<dbReference type="InterPro" id="IPR018864">
    <property type="entry name" value="Nucleoporin_Nup188_N"/>
</dbReference>
<accession>A0A835CR17</accession>
<evidence type="ECO:0000259" key="2">
    <source>
        <dbReference type="Pfam" id="PF10487"/>
    </source>
</evidence>
<feature type="compositionally biased region" description="Basic and acidic residues" evidence="1">
    <location>
        <begin position="1686"/>
        <end position="1703"/>
    </location>
</feature>
<dbReference type="PANTHER" id="PTHR31431">
    <property type="entry name" value="NUCLEOPORIN NUP188 HOMOLOG"/>
    <property type="match status" value="1"/>
</dbReference>
<proteinExistence type="predicted"/>
<feature type="region of interest" description="Disordered" evidence="1">
    <location>
        <begin position="1674"/>
        <end position="1703"/>
    </location>
</feature>
<feature type="region of interest" description="Disordered" evidence="1">
    <location>
        <begin position="1769"/>
        <end position="1789"/>
    </location>
</feature>
<gene>
    <name evidence="3" type="ORF">HCN44_010089</name>
</gene>
<sequence>MQIESLGDLPYCKGLWSVISGTTCRCEKDLVIHEINNATNLLKNGLNFYKKFTGETLKKFELTNPPARMFDLISKLAPLLNIDATIAWELTVNYMFYEYRHSAETFAAQLADSTSIKQIIDEIWNFYYSERITMIKCLKLMIEYKDNSSHPYNNEFKTFFEKNTFDNLLQSSLEQIDCLKFTNTNNRCHLLTDEHLHKLYNNSLIEMRELLHIITMIIDTTKLDNFEKIYGSICGEPRRLSSSKNHEDKKKISHKLEEIRQCQSALFIVIFDIKKQCDNNKNDFDKIEKSIRNIRTSMQDILEHKCLRDSSIEDGPLLLSWMVVNFAIEAENSEQLNFYRPFGMKAVQLDVFNTLKKLLDSEMLRSNTRYSQVVQKSIYNLISLLCSFIDVDKISEFNGVFEAISSVLRSSDIAADFWNDKSEENGLWPFFHRAVFLFPYRFEPLTIISTGLALASTSSAKKIVKKLENLNSITLKVPKNCHLNITKNNTTNTAIYRPYEMDCKLHHNTFGIPDDCPKIILDNDANDDEIVLWKIRARYGDAFHHKIEQLFIHSGSGLNNIDDYQKILIENITKGFGLIDAILDANVDIPQSMIIPTDYLCLEIINRFSYPVLPRSLYNIVSSCFKITSRLVLHYPDEIFSKMRVGVYPKFNNFYQDTKELARAVSFDGGLIGSWLSGIETIEHKYPILNAYLDTLLNYLLVKHNIEMMENVEIPGMVFILQGVLPKLDSWYFSSESERIDIWLKSMFCIHRVLDVNLLNNEPRKKLQLVVAYSLLYLEPRHALLKLIRTGEKNLRTKMMNEIDWISGKGFKIIKSVQLALSLVNRLLMFRNNLGLTHDERSPLEIALYTSPSLPNALLIVPTIVDYLYVEFSPSLQAMAVRLLKKFAHGFSMSLLVCMGMDGTKIRGTFASRLMSPTCSVEVKVAILELVAVCLERQPGLTEALFNIMHKAEQNRIFPRPPDQFLTEGCSQFLILYLKRIYNEKKIVEDRLYDNTMNLLRSMWYNRNVILVNYFRKRENYWTQVFSPLFRSLVKGSRGYAHLIDIITLELFESSSLTSTENDFTKNLEKLLLNDNHWDNIIEYILKNVPQQIENSINRLDINNDKKNDDNDNNNMSIEAPLYEANIEAWYHFIVTLTDPKISNELMNKMAPAKIQLMTKLTLESLSSRIKCTKNINDARITMLLASLALRIVTSWQLKCIDNPTNFVSIIVQLMEDVFHSYSSYGIFLRRILVSLVLGCIQLVKDAISNDRGNLEYLIVHSCLLSNIELRKLRETVKKNQKIGIKNDTEDEQDVLEGKSMNSLKSYQECTPATLTICMVTQLLRCSNNNNSNKFGNRSACLHLRQMVPELMNCLNETIQHHEYASFSRASLEFLGTIARLPYYNPSPRPIDDEESIAKLWLGLIPPTSLGNSILASLYDDSTYNGNWRCQDWWKIYTLGLEFLTGLVTTGFSSNQPTTPPTHLTPIILFLGSHEHQLTEIATLLRHTADLLACDLVQSLVGLISALTTQPQVWDFIQPSVREGLMKCMYLIYDSTVNLLLRPRILKFIIDGVTVESAEDLHFCDEKLPSNELKLLVNKLIIVNWWCAQCFVRFSPRLNALVDTIYTQNFWHTPLAEMNFGPPQMSMCSGPSLTFGTIISSTQLFTQALNAHLTIDSTTSTSSSTTTIASSITSMTTPTKNNNMDSAKREWERATPDNPRKINPKDLRTIFNIGRPLNSELSSFISGPEVLGNPRLLRRPYDPLICENTILSKATPFVGHHTNRQCGGGAAAGTGNTGGTGGGNQTITYNKNERIDTNPWFSTMDKNNSRLALEINLILVLCQTLEGIKSPRLALRDRQLIVRETANEITVFFDFLEQKTTVLNDWNIEGTLINDTSITTVKPIDKNYLNLRARLNNDSTIDKVPVGTIDHNPGDIIRRDDLSAKKETRLNDSPITTGCFDIPQKPIKFLSLVAKTFKSTLESLDSSQFE</sequence>
<protein>
    <recommendedName>
        <fullName evidence="2">Nucleoporin Nup188 N-terminal domain-containing protein</fullName>
    </recommendedName>
</protein>
<feature type="compositionally biased region" description="Gly residues" evidence="1">
    <location>
        <begin position="1769"/>
        <end position="1784"/>
    </location>
</feature>
<comment type="caution">
    <text evidence="3">The sequence shown here is derived from an EMBL/GenBank/DDBJ whole genome shotgun (WGS) entry which is preliminary data.</text>
</comment>
<organism evidence="3 4">
    <name type="scientific">Aphidius gifuensis</name>
    <name type="common">Parasitoid wasp</name>
    <dbReference type="NCBI Taxonomy" id="684658"/>
    <lineage>
        <taxon>Eukaryota</taxon>
        <taxon>Metazoa</taxon>
        <taxon>Ecdysozoa</taxon>
        <taxon>Arthropoda</taxon>
        <taxon>Hexapoda</taxon>
        <taxon>Insecta</taxon>
        <taxon>Pterygota</taxon>
        <taxon>Neoptera</taxon>
        <taxon>Endopterygota</taxon>
        <taxon>Hymenoptera</taxon>
        <taxon>Apocrita</taxon>
        <taxon>Ichneumonoidea</taxon>
        <taxon>Braconidae</taxon>
        <taxon>Aphidiinae</taxon>
        <taxon>Aphidius</taxon>
    </lineage>
</organism>
<dbReference type="GO" id="GO:0006606">
    <property type="term" value="P:protein import into nucleus"/>
    <property type="evidence" value="ECO:0007669"/>
    <property type="project" value="TreeGrafter"/>
</dbReference>
<dbReference type="GO" id="GO:0044611">
    <property type="term" value="C:nuclear pore inner ring"/>
    <property type="evidence" value="ECO:0007669"/>
    <property type="project" value="TreeGrafter"/>
</dbReference>
<evidence type="ECO:0000313" key="3">
    <source>
        <dbReference type="EMBL" id="KAF7993494.1"/>
    </source>
</evidence>
<dbReference type="Proteomes" id="UP000639338">
    <property type="component" value="Unassembled WGS sequence"/>
</dbReference>
<dbReference type="GO" id="GO:0006405">
    <property type="term" value="P:RNA export from nucleus"/>
    <property type="evidence" value="ECO:0007669"/>
    <property type="project" value="TreeGrafter"/>
</dbReference>
<name>A0A835CR17_APHGI</name>
<dbReference type="EMBL" id="JACMRX010000003">
    <property type="protein sequence ID" value="KAF7993494.1"/>
    <property type="molecule type" value="Genomic_DNA"/>
</dbReference>
<dbReference type="Pfam" id="PF10487">
    <property type="entry name" value="Nup188_N"/>
    <property type="match status" value="1"/>
</dbReference>
<keyword evidence="4" id="KW-1185">Reference proteome</keyword>
<evidence type="ECO:0000256" key="1">
    <source>
        <dbReference type="SAM" id="MobiDB-lite"/>
    </source>
</evidence>
<dbReference type="GO" id="GO:0017056">
    <property type="term" value="F:structural constituent of nuclear pore"/>
    <property type="evidence" value="ECO:0007669"/>
    <property type="project" value="InterPro"/>
</dbReference>
<dbReference type="InterPro" id="IPR044840">
    <property type="entry name" value="Nup188"/>
</dbReference>
<reference evidence="3 4" key="1">
    <citation type="submission" date="2020-08" db="EMBL/GenBank/DDBJ databases">
        <title>Aphidius gifuensis genome sequencing and assembly.</title>
        <authorList>
            <person name="Du Z."/>
        </authorList>
    </citation>
    <scope>NUCLEOTIDE SEQUENCE [LARGE SCALE GENOMIC DNA]</scope>
    <source>
        <strain evidence="3">YNYX2018</strain>
        <tissue evidence="3">Adults</tissue>
    </source>
</reference>
<dbReference type="PANTHER" id="PTHR31431:SF1">
    <property type="entry name" value="NUCLEOPORIN NUP188"/>
    <property type="match status" value="1"/>
</dbReference>
<dbReference type="OrthoDB" id="102511at2759"/>
<evidence type="ECO:0000313" key="4">
    <source>
        <dbReference type="Proteomes" id="UP000639338"/>
    </source>
</evidence>